<dbReference type="Gene3D" id="1.25.40.10">
    <property type="entry name" value="Tetratricopeptide repeat domain"/>
    <property type="match status" value="1"/>
</dbReference>
<reference evidence="3" key="1">
    <citation type="submission" date="2019-02" db="EMBL/GenBank/DDBJ databases">
        <authorList>
            <person name="Pothier F.J."/>
        </authorList>
    </citation>
    <scope>NUCLEOTIDE SEQUENCE</scope>
    <source>
        <strain evidence="3">CI-1B</strain>
    </source>
</reference>
<dbReference type="InterPro" id="IPR001054">
    <property type="entry name" value="A/G_cyclase"/>
</dbReference>
<evidence type="ECO:0000313" key="3">
    <source>
        <dbReference type="EMBL" id="VIO69523.1"/>
    </source>
</evidence>
<dbReference type="EMBL" id="CAADFC020000009">
    <property type="protein sequence ID" value="VIO69523.1"/>
    <property type="molecule type" value="Genomic_DNA"/>
</dbReference>
<dbReference type="Pfam" id="PF13432">
    <property type="entry name" value="TPR_16"/>
    <property type="match status" value="2"/>
</dbReference>
<sequence length="591" mass="64556">MSDLGEVSRKLVAVFAADVEGYSRLMGTDEVGTLKRLTERRAILDRLIADHRGRIANTAGDSVLAEFGSAVDAVQCAVAAQTALAEANAGLAPDRHVNFRIGVHIGDVMVRAGDLFGDGVNIAARLQTMAEPGSVLISGATYDQVRKVLPMTFMDLGVQQMRNIQEPIRAYQVVAPGDAREMAPTRVADTDSPPPMPDKPSIAVLPFENMSGDPDQEYFADGMVEEIITALSRFKWLFVIARNSSFTFKGKAVDVKEVGRRLGVRYVLEGSVRKASGKVRITGQLIDAVTGAHLWANRFERDLTDVFALQDEVTVAVVSAIQPKLLQTEIVMAARRRPENLTAYDLFLRAMQQFYRSTREGLAETMRLAHRALELDPRFGLVAALASAAHMQNVVWGYAVDPQFDKKEAVRLVRLALSIDDDDPDTMALAALTSAFMVGDSESEIEMVDRAVALNPNSFRAWSSRGHVYRVAGLPEEAVQSFERAIRMSPIDPLLHRTFTGMGFAFIELHRFGEAIVAGKKALRQNPSYSLAHRCLAAAFALLGRDAEAREAAARLLELDPAFTIGAFVARGGQSNSKLMVEGLRKAGLPE</sequence>
<evidence type="ECO:0000256" key="1">
    <source>
        <dbReference type="PROSITE-ProRule" id="PRU00339"/>
    </source>
</evidence>
<dbReference type="GO" id="GO:0004016">
    <property type="term" value="F:adenylate cyclase activity"/>
    <property type="evidence" value="ECO:0007669"/>
    <property type="project" value="UniProtKB-ARBA"/>
</dbReference>
<dbReference type="SMART" id="SM00028">
    <property type="entry name" value="TPR"/>
    <property type="match status" value="3"/>
</dbReference>
<dbReference type="RefSeq" id="WP_139859644.1">
    <property type="nucleotide sequence ID" value="NZ_CAADFC020000009.1"/>
</dbReference>
<dbReference type="InterPro" id="IPR029787">
    <property type="entry name" value="Nucleotide_cyclase"/>
</dbReference>
<dbReference type="InterPro" id="IPR011990">
    <property type="entry name" value="TPR-like_helical_dom_sf"/>
</dbReference>
<dbReference type="PANTHER" id="PTHR43081">
    <property type="entry name" value="ADENYLATE CYCLASE, TERMINAL-DIFFERENTIATION SPECIFIC-RELATED"/>
    <property type="match status" value="1"/>
</dbReference>
<accession>A0A508T3R2</accession>
<dbReference type="PANTHER" id="PTHR43081:SF19">
    <property type="entry name" value="PH-SENSITIVE ADENYLATE CYCLASE RV1264"/>
    <property type="match status" value="1"/>
</dbReference>
<proteinExistence type="predicted"/>
<gene>
    <name evidence="3" type="ORF">CI1B_27290</name>
</gene>
<protein>
    <recommendedName>
        <fullName evidence="2">Guanylate cyclase domain-containing protein</fullName>
    </recommendedName>
</protein>
<dbReference type="AlphaFoldDB" id="A0A508T3R2"/>
<comment type="caution">
    <text evidence="3">The sequence shown here is derived from an EMBL/GenBank/DDBJ whole genome shotgun (WGS) entry which is preliminary data.</text>
</comment>
<dbReference type="PROSITE" id="PS50005">
    <property type="entry name" value="TPR"/>
    <property type="match status" value="1"/>
</dbReference>
<dbReference type="InterPro" id="IPR019734">
    <property type="entry name" value="TPR_rpt"/>
</dbReference>
<dbReference type="SUPFAM" id="SSF55073">
    <property type="entry name" value="Nucleotide cyclase"/>
    <property type="match status" value="1"/>
</dbReference>
<dbReference type="Gene3D" id="3.30.70.1230">
    <property type="entry name" value="Nucleotide cyclase"/>
    <property type="match status" value="1"/>
</dbReference>
<dbReference type="InterPro" id="IPR050697">
    <property type="entry name" value="Adenylyl/Guanylyl_Cyclase_3/4"/>
</dbReference>
<organism evidence="3 4">
    <name type="scientific">Bradyrhizobium ivorense</name>
    <dbReference type="NCBI Taxonomy" id="2511166"/>
    <lineage>
        <taxon>Bacteria</taxon>
        <taxon>Pseudomonadati</taxon>
        <taxon>Pseudomonadota</taxon>
        <taxon>Alphaproteobacteria</taxon>
        <taxon>Hyphomicrobiales</taxon>
        <taxon>Nitrobacteraceae</taxon>
        <taxon>Bradyrhizobium</taxon>
    </lineage>
</organism>
<dbReference type="OrthoDB" id="9807521at2"/>
<feature type="repeat" description="TPR" evidence="1">
    <location>
        <begin position="459"/>
        <end position="492"/>
    </location>
</feature>
<name>A0A508T3R2_9BRAD</name>
<evidence type="ECO:0000259" key="2">
    <source>
        <dbReference type="PROSITE" id="PS50125"/>
    </source>
</evidence>
<dbReference type="Gene3D" id="3.40.50.10070">
    <property type="entry name" value="TolB, N-terminal domain"/>
    <property type="match status" value="1"/>
</dbReference>
<evidence type="ECO:0000313" key="4">
    <source>
        <dbReference type="Proteomes" id="UP000328092"/>
    </source>
</evidence>
<keyword evidence="1" id="KW-0802">TPR repeat</keyword>
<feature type="domain" description="Guanylate cyclase" evidence="2">
    <location>
        <begin position="13"/>
        <end position="127"/>
    </location>
</feature>
<dbReference type="CDD" id="cd07302">
    <property type="entry name" value="CHD"/>
    <property type="match status" value="1"/>
</dbReference>
<dbReference type="SUPFAM" id="SSF48452">
    <property type="entry name" value="TPR-like"/>
    <property type="match status" value="1"/>
</dbReference>
<dbReference type="GO" id="GO:0035556">
    <property type="term" value="P:intracellular signal transduction"/>
    <property type="evidence" value="ECO:0007669"/>
    <property type="project" value="InterPro"/>
</dbReference>
<dbReference type="Proteomes" id="UP000328092">
    <property type="component" value="Unassembled WGS sequence"/>
</dbReference>
<dbReference type="GO" id="GO:0006171">
    <property type="term" value="P:cAMP biosynthetic process"/>
    <property type="evidence" value="ECO:0007669"/>
    <property type="project" value="TreeGrafter"/>
</dbReference>
<keyword evidence="4" id="KW-1185">Reference proteome</keyword>
<dbReference type="PROSITE" id="PS50125">
    <property type="entry name" value="GUANYLATE_CYCLASE_2"/>
    <property type="match status" value="1"/>
</dbReference>
<dbReference type="Pfam" id="PF00211">
    <property type="entry name" value="Guanylate_cyc"/>
    <property type="match status" value="1"/>
</dbReference>